<dbReference type="RefSeq" id="WP_189608207.1">
    <property type="nucleotide sequence ID" value="NZ_BMXR01000004.1"/>
</dbReference>
<reference evidence="3" key="2">
    <citation type="submission" date="2020-09" db="EMBL/GenBank/DDBJ databases">
        <authorList>
            <person name="Sun Q."/>
            <person name="Kim S."/>
        </authorList>
    </citation>
    <scope>NUCLEOTIDE SEQUENCE</scope>
    <source>
        <strain evidence="3">KCTC 22169</strain>
    </source>
</reference>
<comment type="similarity">
    <text evidence="1 2">Belongs to the BolA/IbaG family.</text>
</comment>
<dbReference type="GO" id="GO:0005829">
    <property type="term" value="C:cytosol"/>
    <property type="evidence" value="ECO:0007669"/>
    <property type="project" value="TreeGrafter"/>
</dbReference>
<dbReference type="SUPFAM" id="SSF82657">
    <property type="entry name" value="BolA-like"/>
    <property type="match status" value="1"/>
</dbReference>
<dbReference type="InterPro" id="IPR002634">
    <property type="entry name" value="BolA"/>
</dbReference>
<dbReference type="EMBL" id="BMXR01000004">
    <property type="protein sequence ID" value="GGX51096.1"/>
    <property type="molecule type" value="Genomic_DNA"/>
</dbReference>
<dbReference type="InterPro" id="IPR050961">
    <property type="entry name" value="BolA/IbaG_stress_morph_reg"/>
</dbReference>
<dbReference type="InterPro" id="IPR036065">
    <property type="entry name" value="BolA-like_sf"/>
</dbReference>
<gene>
    <name evidence="3" type="primary">bolA</name>
    <name evidence="3" type="ORF">GCM10007392_17920</name>
</gene>
<dbReference type="Pfam" id="PF01722">
    <property type="entry name" value="BolA"/>
    <property type="match status" value="1"/>
</dbReference>
<evidence type="ECO:0000256" key="1">
    <source>
        <dbReference type="ARBA" id="ARBA00005578"/>
    </source>
</evidence>
<accession>A0A918K5U8</accession>
<proteinExistence type="inferred from homology"/>
<dbReference type="Proteomes" id="UP000626148">
    <property type="component" value="Unassembled WGS sequence"/>
</dbReference>
<evidence type="ECO:0000313" key="4">
    <source>
        <dbReference type="Proteomes" id="UP000626148"/>
    </source>
</evidence>
<evidence type="ECO:0000256" key="2">
    <source>
        <dbReference type="RuleBase" id="RU003860"/>
    </source>
</evidence>
<evidence type="ECO:0000313" key="3">
    <source>
        <dbReference type="EMBL" id="GGX51096.1"/>
    </source>
</evidence>
<reference evidence="3" key="1">
    <citation type="journal article" date="2014" name="Int. J. Syst. Evol. Microbiol.">
        <title>Complete genome sequence of Corynebacterium casei LMG S-19264T (=DSM 44701T), isolated from a smear-ripened cheese.</title>
        <authorList>
            <consortium name="US DOE Joint Genome Institute (JGI-PGF)"/>
            <person name="Walter F."/>
            <person name="Albersmeier A."/>
            <person name="Kalinowski J."/>
            <person name="Ruckert C."/>
        </authorList>
    </citation>
    <scope>NUCLEOTIDE SEQUENCE</scope>
    <source>
        <strain evidence="3">KCTC 22169</strain>
    </source>
</reference>
<dbReference type="AlphaFoldDB" id="A0A918K5U8"/>
<organism evidence="3 4">
    <name type="scientific">Saccharospirillum salsuginis</name>
    <dbReference type="NCBI Taxonomy" id="418750"/>
    <lineage>
        <taxon>Bacteria</taxon>
        <taxon>Pseudomonadati</taxon>
        <taxon>Pseudomonadota</taxon>
        <taxon>Gammaproteobacteria</taxon>
        <taxon>Oceanospirillales</taxon>
        <taxon>Saccharospirillaceae</taxon>
        <taxon>Saccharospirillum</taxon>
    </lineage>
</organism>
<comment type="caution">
    <text evidence="3">The sequence shown here is derived from an EMBL/GenBank/DDBJ whole genome shotgun (WGS) entry which is preliminary data.</text>
</comment>
<dbReference type="Gene3D" id="3.30.300.90">
    <property type="entry name" value="BolA-like"/>
    <property type="match status" value="1"/>
</dbReference>
<dbReference type="PANTHER" id="PTHR46229:SF2">
    <property type="entry name" value="BOLA-LIKE PROTEIN 1"/>
    <property type="match status" value="1"/>
</dbReference>
<protein>
    <submittedName>
        <fullName evidence="3">Global transcriptional regulator BolA</fullName>
    </submittedName>
</protein>
<name>A0A918K5U8_9GAMM</name>
<dbReference type="PIRSF" id="PIRSF003113">
    <property type="entry name" value="BolA"/>
    <property type="match status" value="1"/>
</dbReference>
<keyword evidence="4" id="KW-1185">Reference proteome</keyword>
<dbReference type="GO" id="GO:0006351">
    <property type="term" value="P:DNA-templated transcription"/>
    <property type="evidence" value="ECO:0007669"/>
    <property type="project" value="TreeGrafter"/>
</dbReference>
<sequence length="100" mass="10886">MSVAASIEQKLAALNPQHLMVENESHKHSVPANSETHFRVEIVSPDFENVRAVKRHQLVYGLLQEELAGPVHALAIHAFAPDEWQGEAPASPDCRGGSGQ</sequence>
<dbReference type="PANTHER" id="PTHR46229">
    <property type="entry name" value="BOLA TRANSCRIPTION REGULATOR"/>
    <property type="match status" value="1"/>
</dbReference>